<dbReference type="AlphaFoldDB" id="A0A1S3XB89"/>
<organism evidence="3">
    <name type="scientific">Nicotiana tabacum</name>
    <name type="common">Common tobacco</name>
    <dbReference type="NCBI Taxonomy" id="4097"/>
    <lineage>
        <taxon>Eukaryota</taxon>
        <taxon>Viridiplantae</taxon>
        <taxon>Streptophyta</taxon>
        <taxon>Embryophyta</taxon>
        <taxon>Tracheophyta</taxon>
        <taxon>Spermatophyta</taxon>
        <taxon>Magnoliopsida</taxon>
        <taxon>eudicotyledons</taxon>
        <taxon>Gunneridae</taxon>
        <taxon>Pentapetalae</taxon>
        <taxon>asterids</taxon>
        <taxon>lamiids</taxon>
        <taxon>Solanales</taxon>
        <taxon>Solanaceae</taxon>
        <taxon>Nicotianoideae</taxon>
        <taxon>Nicotianeae</taxon>
        <taxon>Nicotiana</taxon>
    </lineage>
</organism>
<keyword evidence="2" id="KW-0732">Signal</keyword>
<protein>
    <submittedName>
        <fullName evidence="3">Uncharacterized protein</fullName>
    </submittedName>
</protein>
<feature type="signal peptide" evidence="2">
    <location>
        <begin position="1"/>
        <end position="26"/>
    </location>
</feature>
<evidence type="ECO:0000313" key="3">
    <source>
        <dbReference type="RefSeq" id="XP_016437023.1"/>
    </source>
</evidence>
<evidence type="ECO:0000256" key="1">
    <source>
        <dbReference type="SAM" id="MobiDB-lite"/>
    </source>
</evidence>
<dbReference type="PaxDb" id="4097-A0A1S3XB89"/>
<reference evidence="3" key="1">
    <citation type="submission" date="2025-08" db="UniProtKB">
        <authorList>
            <consortium name="RefSeq"/>
        </authorList>
    </citation>
    <scope>IDENTIFICATION</scope>
</reference>
<name>A0A1S3XB89_TOBAC</name>
<dbReference type="RefSeq" id="XP_016437023.1">
    <property type="nucleotide sequence ID" value="XM_016581537.1"/>
</dbReference>
<feature type="region of interest" description="Disordered" evidence="1">
    <location>
        <begin position="30"/>
        <end position="54"/>
    </location>
</feature>
<evidence type="ECO:0000256" key="2">
    <source>
        <dbReference type="SAM" id="SignalP"/>
    </source>
</evidence>
<dbReference type="OrthoDB" id="10309288at2759"/>
<dbReference type="KEGG" id="nta:107763077"/>
<proteinExistence type="predicted"/>
<sequence>MPRQRKIIIIQLIILIWGFFDKAINSKKRAPTPTITSTQPWKDAASRNVEISKKRKSEKLPAGYTGTLEEKLKVEKFFADARNNLMNPNKNGEKLELEKFYATAWNNLMNSGKNEETNQETTGQKEE</sequence>
<accession>A0A1S3XB89</accession>
<gene>
    <name evidence="3" type="primary">LOC107763077</name>
</gene>
<feature type="chain" id="PRO_5010219328" evidence="2">
    <location>
        <begin position="27"/>
        <end position="127"/>
    </location>
</feature>